<dbReference type="GO" id="GO:0005737">
    <property type="term" value="C:cytoplasm"/>
    <property type="evidence" value="ECO:0007669"/>
    <property type="project" value="UniProtKB-SubCell"/>
</dbReference>
<comment type="subcellular location">
    <subcellularLocation>
        <location evidence="1">Cytoplasm</location>
    </subcellularLocation>
</comment>
<name>A0A224AKB7_9FLAO</name>
<dbReference type="CDD" id="cd00956">
    <property type="entry name" value="Transaldolase_FSA"/>
    <property type="match status" value="1"/>
</dbReference>
<dbReference type="FunFam" id="3.20.20.70:FF:000018">
    <property type="entry name" value="Probable transaldolase"/>
    <property type="match status" value="1"/>
</dbReference>
<dbReference type="Gene3D" id="3.20.20.70">
    <property type="entry name" value="Aldolase class I"/>
    <property type="match status" value="1"/>
</dbReference>
<dbReference type="EMBL" id="AP014608">
    <property type="protein sequence ID" value="BBA17342.1"/>
    <property type="molecule type" value="Genomic_DNA"/>
</dbReference>
<dbReference type="GO" id="GO:0016832">
    <property type="term" value="F:aldehyde-lyase activity"/>
    <property type="evidence" value="ECO:0007669"/>
    <property type="project" value="InterPro"/>
</dbReference>
<dbReference type="InterPro" id="IPR033919">
    <property type="entry name" value="TSA/FSA_arc/bac"/>
</dbReference>
<keyword evidence="5" id="KW-1185">Reference proteome</keyword>
<dbReference type="PANTHER" id="PTHR10683:SF40">
    <property type="entry name" value="FRUCTOSE-6-PHOSPHATE ALDOLASE 1-RELATED"/>
    <property type="match status" value="1"/>
</dbReference>
<evidence type="ECO:0000313" key="5">
    <source>
        <dbReference type="Proteomes" id="UP000263619"/>
    </source>
</evidence>
<organism evidence="4 5">
    <name type="scientific">Blattabacterium cuenoti STAT</name>
    <dbReference type="NCBI Taxonomy" id="1457030"/>
    <lineage>
        <taxon>Bacteria</taxon>
        <taxon>Pseudomonadati</taxon>
        <taxon>Bacteroidota</taxon>
        <taxon>Flavobacteriia</taxon>
        <taxon>Flavobacteriales</taxon>
        <taxon>Blattabacteriaceae</taxon>
        <taxon>Blattabacterium</taxon>
    </lineage>
</organism>
<keyword evidence="3" id="KW-0704">Schiff base</keyword>
<gene>
    <name evidence="4" type="primary">talA2</name>
    <name evidence="4" type="ORF">STAT_425</name>
</gene>
<sequence length="220" mass="24866">MKFFIDTANLKEINEARTLGLLDGVTTNPSLISKEPVFNQKEIYQHYISICEYLKNNENLSAEVISTNYTNMIQEGEELSSLHSKIIVKIPMTENGIKAIKYLSEKKIKTNCTLVFSVGQALIAAKVGANYVSPFLGRLDDISHNGLNLIKDIKNIYENYHFETKILAASIRHPLHIIECSKIGIHAVTSPLNVIYSLLNHPLTENGLEKFMKDFQKKIK</sequence>
<dbReference type="Pfam" id="PF00923">
    <property type="entry name" value="TAL_FSA"/>
    <property type="match status" value="1"/>
</dbReference>
<dbReference type="PANTHER" id="PTHR10683">
    <property type="entry name" value="TRANSALDOLASE"/>
    <property type="match status" value="1"/>
</dbReference>
<dbReference type="GO" id="GO:0005975">
    <property type="term" value="P:carbohydrate metabolic process"/>
    <property type="evidence" value="ECO:0007669"/>
    <property type="project" value="InterPro"/>
</dbReference>
<evidence type="ECO:0000256" key="2">
    <source>
        <dbReference type="ARBA" id="ARBA00022490"/>
    </source>
</evidence>
<dbReference type="Proteomes" id="UP000263619">
    <property type="component" value="Chromosome"/>
</dbReference>
<keyword evidence="2" id="KW-0963">Cytoplasm</keyword>
<evidence type="ECO:0000313" key="4">
    <source>
        <dbReference type="EMBL" id="BBA17342.1"/>
    </source>
</evidence>
<accession>A0A224AKB7</accession>
<dbReference type="InterPro" id="IPR018225">
    <property type="entry name" value="Transaldolase_AS"/>
</dbReference>
<dbReference type="PROSITE" id="PS00958">
    <property type="entry name" value="TRANSALDOLASE_2"/>
    <property type="match status" value="1"/>
</dbReference>
<dbReference type="NCBIfam" id="TIGR00875">
    <property type="entry name" value="fsa_talC_mipB"/>
    <property type="match status" value="1"/>
</dbReference>
<protein>
    <submittedName>
        <fullName evidence="4">Transaldolase</fullName>
    </submittedName>
</protein>
<dbReference type="GO" id="GO:0042182">
    <property type="term" value="P:ketone catabolic process"/>
    <property type="evidence" value="ECO:0007669"/>
    <property type="project" value="UniProtKB-ARBA"/>
</dbReference>
<dbReference type="SUPFAM" id="SSF51569">
    <property type="entry name" value="Aldolase"/>
    <property type="match status" value="1"/>
</dbReference>
<reference evidence="4 5" key="1">
    <citation type="submission" date="2014-06" db="EMBL/GenBank/DDBJ databases">
        <title>Genome sequence of the intracellular symbiont Blattabacterium cuenoti, strain STAT from the wood feeding cockroach Salganea taiwanensis taiwanensis.</title>
        <authorList>
            <person name="Kinjo Y."/>
            <person name="Ohkuma M."/>
            <person name="Tokuda G."/>
        </authorList>
    </citation>
    <scope>NUCLEOTIDE SEQUENCE [LARGE SCALE GENOMIC DNA]</scope>
    <source>
        <strain evidence="4 5">STAT</strain>
    </source>
</reference>
<proteinExistence type="predicted"/>
<evidence type="ECO:0000256" key="1">
    <source>
        <dbReference type="ARBA" id="ARBA00004496"/>
    </source>
</evidence>
<dbReference type="RefSeq" id="WP_119305597.1">
    <property type="nucleotide sequence ID" value="NZ_AP014608.1"/>
</dbReference>
<dbReference type="InterPro" id="IPR001585">
    <property type="entry name" value="TAL/FSA"/>
</dbReference>
<dbReference type="OrthoDB" id="9807051at2"/>
<dbReference type="PROSITE" id="PS01054">
    <property type="entry name" value="TRANSALDOLASE_1"/>
    <property type="match status" value="1"/>
</dbReference>
<evidence type="ECO:0000256" key="3">
    <source>
        <dbReference type="ARBA" id="ARBA00023270"/>
    </source>
</evidence>
<dbReference type="AlphaFoldDB" id="A0A224AKB7"/>
<dbReference type="InterPro" id="IPR013785">
    <property type="entry name" value="Aldolase_TIM"/>
</dbReference>
<dbReference type="InterPro" id="IPR004731">
    <property type="entry name" value="Transaldolase_3B/F6P_aldolase"/>
</dbReference>